<sequence>MSRGYARRQFTLAALAVNAVRPQRNGWSAIPSFAFGWPTSELAPHLLGAAAIDTAAELTVRRGKASRIGLLAGVAAAGLLGYTIAGARRTGTELDAALRESIGDGYLDELELPGPVDLRLPRGSVARPFSLKQRDVEVLRNVPYTEGGRKAHLDIYKPKDRELSGAPVLIQVHGGGWTIGNKEQQGLLLMNRMAQQGWVCVSVNYRLAPKYKFPTQIVDVKRAIAWVHENIKEYGGDSSYVAITGGSAGGHLAALAALTPGLADYQPGFEEADTSISACVPFYGVYDLAGITNERAAIEMRDAFLGPRVFGKDPKTDLDDFIQASPLSHVTEHTPDFFVIHGTNDTVVSVNQARTFVAALKEKSDASITYAELPGTQHAFEVFSSIRSQHTIAAVSRWLQWHRAKAEKASAAR</sequence>
<evidence type="ECO:0000259" key="2">
    <source>
        <dbReference type="Pfam" id="PF20434"/>
    </source>
</evidence>
<reference evidence="3 4" key="1">
    <citation type="submission" date="2023-07" db="EMBL/GenBank/DDBJ databases">
        <title>Sorghum-associated microbial communities from plants grown in Nebraska, USA.</title>
        <authorList>
            <person name="Schachtman D."/>
        </authorList>
    </citation>
    <scope>NUCLEOTIDE SEQUENCE [LARGE SCALE GENOMIC DNA]</scope>
    <source>
        <strain evidence="3 4">BE248</strain>
    </source>
</reference>
<dbReference type="PANTHER" id="PTHR48081:SF33">
    <property type="entry name" value="KYNURENINE FORMAMIDASE"/>
    <property type="match status" value="1"/>
</dbReference>
<dbReference type="PANTHER" id="PTHR48081">
    <property type="entry name" value="AB HYDROLASE SUPERFAMILY PROTEIN C4A8.06C"/>
    <property type="match status" value="1"/>
</dbReference>
<dbReference type="Gene3D" id="3.40.50.1820">
    <property type="entry name" value="alpha/beta hydrolase"/>
    <property type="match status" value="1"/>
</dbReference>
<dbReference type="InterPro" id="IPR050300">
    <property type="entry name" value="GDXG_lipolytic_enzyme"/>
</dbReference>
<evidence type="ECO:0000256" key="1">
    <source>
        <dbReference type="ARBA" id="ARBA00022801"/>
    </source>
</evidence>
<keyword evidence="1" id="KW-0378">Hydrolase</keyword>
<accession>A0ABU1UJP2</accession>
<organism evidence="3 4">
    <name type="scientific">Aeromicrobium panaciterrae</name>
    <dbReference type="NCBI Taxonomy" id="363861"/>
    <lineage>
        <taxon>Bacteria</taxon>
        <taxon>Bacillati</taxon>
        <taxon>Actinomycetota</taxon>
        <taxon>Actinomycetes</taxon>
        <taxon>Propionibacteriales</taxon>
        <taxon>Nocardioidaceae</taxon>
        <taxon>Aeromicrobium</taxon>
    </lineage>
</organism>
<keyword evidence="4" id="KW-1185">Reference proteome</keyword>
<dbReference type="InterPro" id="IPR049492">
    <property type="entry name" value="BD-FAE-like_dom"/>
</dbReference>
<dbReference type="RefSeq" id="WP_309965634.1">
    <property type="nucleotide sequence ID" value="NZ_JAVDWH010000001.1"/>
</dbReference>
<proteinExistence type="predicted"/>
<evidence type="ECO:0000313" key="4">
    <source>
        <dbReference type="Proteomes" id="UP001257739"/>
    </source>
</evidence>
<dbReference type="InterPro" id="IPR029058">
    <property type="entry name" value="AB_hydrolase_fold"/>
</dbReference>
<gene>
    <name evidence="3" type="ORF">J2X11_000237</name>
</gene>
<dbReference type="EMBL" id="JAVDWH010000001">
    <property type="protein sequence ID" value="MDR7085398.1"/>
    <property type="molecule type" value="Genomic_DNA"/>
</dbReference>
<dbReference type="Pfam" id="PF20434">
    <property type="entry name" value="BD-FAE"/>
    <property type="match status" value="1"/>
</dbReference>
<comment type="caution">
    <text evidence="3">The sequence shown here is derived from an EMBL/GenBank/DDBJ whole genome shotgun (WGS) entry which is preliminary data.</text>
</comment>
<feature type="domain" description="BD-FAE-like" evidence="2">
    <location>
        <begin position="153"/>
        <end position="360"/>
    </location>
</feature>
<protein>
    <submittedName>
        <fullName evidence="3">Acetyl esterase/lipase</fullName>
    </submittedName>
</protein>
<dbReference type="SUPFAM" id="SSF53474">
    <property type="entry name" value="alpha/beta-Hydrolases"/>
    <property type="match status" value="1"/>
</dbReference>
<name>A0ABU1UJP2_9ACTN</name>
<evidence type="ECO:0000313" key="3">
    <source>
        <dbReference type="EMBL" id="MDR7085398.1"/>
    </source>
</evidence>
<dbReference type="Proteomes" id="UP001257739">
    <property type="component" value="Unassembled WGS sequence"/>
</dbReference>